<evidence type="ECO:0000256" key="4">
    <source>
        <dbReference type="ARBA" id="ARBA00022839"/>
    </source>
</evidence>
<dbReference type="SMART" id="SM00479">
    <property type="entry name" value="EXOIII"/>
    <property type="match status" value="1"/>
</dbReference>
<dbReference type="CDD" id="cd06135">
    <property type="entry name" value="Orn"/>
    <property type="match status" value="1"/>
</dbReference>
<dbReference type="GO" id="GO:0005739">
    <property type="term" value="C:mitochondrion"/>
    <property type="evidence" value="ECO:0007669"/>
    <property type="project" value="TreeGrafter"/>
</dbReference>
<organism evidence="6 7">
    <name type="scientific">Hydnum rufescens UP504</name>
    <dbReference type="NCBI Taxonomy" id="1448309"/>
    <lineage>
        <taxon>Eukaryota</taxon>
        <taxon>Fungi</taxon>
        <taxon>Dikarya</taxon>
        <taxon>Basidiomycota</taxon>
        <taxon>Agaricomycotina</taxon>
        <taxon>Agaricomycetes</taxon>
        <taxon>Cantharellales</taxon>
        <taxon>Hydnaceae</taxon>
        <taxon>Hydnum</taxon>
    </lineage>
</organism>
<dbReference type="Gene3D" id="3.30.420.10">
    <property type="entry name" value="Ribonuclease H-like superfamily/Ribonuclease H"/>
    <property type="match status" value="1"/>
</dbReference>
<dbReference type="InterPro" id="IPR036397">
    <property type="entry name" value="RNaseH_sf"/>
</dbReference>
<dbReference type="EMBL" id="MU128930">
    <property type="protein sequence ID" value="KAF9517632.1"/>
    <property type="molecule type" value="Genomic_DNA"/>
</dbReference>
<keyword evidence="7" id="KW-1185">Reference proteome</keyword>
<evidence type="ECO:0000256" key="1">
    <source>
        <dbReference type="ARBA" id="ARBA00009921"/>
    </source>
</evidence>
<comment type="similarity">
    <text evidence="1">Belongs to the oligoribonuclease family.</text>
</comment>
<dbReference type="NCBIfam" id="NF003765">
    <property type="entry name" value="PRK05359.1"/>
    <property type="match status" value="1"/>
</dbReference>
<evidence type="ECO:0000259" key="5">
    <source>
        <dbReference type="SMART" id="SM00479"/>
    </source>
</evidence>
<dbReference type="SUPFAM" id="SSF53098">
    <property type="entry name" value="Ribonuclease H-like"/>
    <property type="match status" value="1"/>
</dbReference>
<evidence type="ECO:0000313" key="7">
    <source>
        <dbReference type="Proteomes" id="UP000886523"/>
    </source>
</evidence>
<accession>A0A9P6B5D9</accession>
<dbReference type="AlphaFoldDB" id="A0A9P6B5D9"/>
<dbReference type="PANTHER" id="PTHR11046">
    <property type="entry name" value="OLIGORIBONUCLEASE, MITOCHONDRIAL"/>
    <property type="match status" value="1"/>
</dbReference>
<dbReference type="Pfam" id="PF00929">
    <property type="entry name" value="RNase_T"/>
    <property type="match status" value="1"/>
</dbReference>
<dbReference type="OrthoDB" id="270189at2759"/>
<dbReference type="GO" id="GO:0000175">
    <property type="term" value="F:3'-5'-RNA exonuclease activity"/>
    <property type="evidence" value="ECO:0007669"/>
    <property type="project" value="InterPro"/>
</dbReference>
<dbReference type="InterPro" id="IPR013520">
    <property type="entry name" value="Ribonucl_H"/>
</dbReference>
<keyword evidence="4" id="KW-0269">Exonuclease</keyword>
<proteinExistence type="inferred from homology"/>
<gene>
    <name evidence="6" type="ORF">BS47DRAFT_1326016</name>
</gene>
<reference evidence="6" key="1">
    <citation type="journal article" date="2020" name="Nat. Commun.">
        <title>Large-scale genome sequencing of mycorrhizal fungi provides insights into the early evolution of symbiotic traits.</title>
        <authorList>
            <person name="Miyauchi S."/>
            <person name="Kiss E."/>
            <person name="Kuo A."/>
            <person name="Drula E."/>
            <person name="Kohler A."/>
            <person name="Sanchez-Garcia M."/>
            <person name="Morin E."/>
            <person name="Andreopoulos B."/>
            <person name="Barry K.W."/>
            <person name="Bonito G."/>
            <person name="Buee M."/>
            <person name="Carver A."/>
            <person name="Chen C."/>
            <person name="Cichocki N."/>
            <person name="Clum A."/>
            <person name="Culley D."/>
            <person name="Crous P.W."/>
            <person name="Fauchery L."/>
            <person name="Girlanda M."/>
            <person name="Hayes R.D."/>
            <person name="Keri Z."/>
            <person name="LaButti K."/>
            <person name="Lipzen A."/>
            <person name="Lombard V."/>
            <person name="Magnuson J."/>
            <person name="Maillard F."/>
            <person name="Murat C."/>
            <person name="Nolan M."/>
            <person name="Ohm R.A."/>
            <person name="Pangilinan J."/>
            <person name="Pereira M.F."/>
            <person name="Perotto S."/>
            <person name="Peter M."/>
            <person name="Pfister S."/>
            <person name="Riley R."/>
            <person name="Sitrit Y."/>
            <person name="Stielow J.B."/>
            <person name="Szollosi G."/>
            <person name="Zifcakova L."/>
            <person name="Stursova M."/>
            <person name="Spatafora J.W."/>
            <person name="Tedersoo L."/>
            <person name="Vaario L.M."/>
            <person name="Yamada A."/>
            <person name="Yan M."/>
            <person name="Wang P."/>
            <person name="Xu J."/>
            <person name="Bruns T."/>
            <person name="Baldrian P."/>
            <person name="Vilgalys R."/>
            <person name="Dunand C."/>
            <person name="Henrissat B."/>
            <person name="Grigoriev I.V."/>
            <person name="Hibbett D."/>
            <person name="Nagy L.G."/>
            <person name="Martin F.M."/>
        </authorList>
    </citation>
    <scope>NUCLEOTIDE SEQUENCE</scope>
    <source>
        <strain evidence="6">UP504</strain>
    </source>
</reference>
<dbReference type="GO" id="GO:0003676">
    <property type="term" value="F:nucleic acid binding"/>
    <property type="evidence" value="ECO:0007669"/>
    <property type="project" value="InterPro"/>
</dbReference>
<feature type="domain" description="Exonuclease" evidence="5">
    <location>
        <begin position="43"/>
        <end position="219"/>
    </location>
</feature>
<evidence type="ECO:0000256" key="3">
    <source>
        <dbReference type="ARBA" id="ARBA00022801"/>
    </source>
</evidence>
<evidence type="ECO:0000313" key="6">
    <source>
        <dbReference type="EMBL" id="KAF9517632.1"/>
    </source>
</evidence>
<dbReference type="InterPro" id="IPR022894">
    <property type="entry name" value="Oligoribonuclease"/>
</dbReference>
<keyword evidence="2" id="KW-0540">Nuclease</keyword>
<comment type="caution">
    <text evidence="6">The sequence shown here is derived from an EMBL/GenBank/DDBJ whole genome shotgun (WGS) entry which is preliminary data.</text>
</comment>
<protein>
    <recommendedName>
        <fullName evidence="5">Exonuclease domain-containing protein</fullName>
    </recommendedName>
</protein>
<sequence>MDNNALARALLERGAFPGKYASTNTLGAESSDNKRPLWFGDGPMVWIDCEMTGLNPKKDRLLEIAVLITDGNLDIVDEEGISFTIKTDKEHLDNMDEWCVRQHGESGLTAACLESPYDLACLAKYFAYVQRWVPKQGTAVLAGSSVHFDKVFLSLYMPELIKHLHYRIVDVSTIKELCRRWFPLASQQRTNGPPIVTKHRSVSLLCLSISCVYHLALRRLP</sequence>
<dbReference type="Proteomes" id="UP000886523">
    <property type="component" value="Unassembled WGS sequence"/>
</dbReference>
<dbReference type="PANTHER" id="PTHR11046:SF0">
    <property type="entry name" value="OLIGORIBONUCLEASE, MITOCHONDRIAL"/>
    <property type="match status" value="1"/>
</dbReference>
<dbReference type="InterPro" id="IPR012337">
    <property type="entry name" value="RNaseH-like_sf"/>
</dbReference>
<name>A0A9P6B5D9_9AGAM</name>
<evidence type="ECO:0000256" key="2">
    <source>
        <dbReference type="ARBA" id="ARBA00022722"/>
    </source>
</evidence>
<keyword evidence="3" id="KW-0378">Hydrolase</keyword>